<feature type="compositionally biased region" description="Acidic residues" evidence="1">
    <location>
        <begin position="201"/>
        <end position="215"/>
    </location>
</feature>
<keyword evidence="2" id="KW-0732">Signal</keyword>
<organism evidence="3 4">
    <name type="scientific">Phyllosticta citrichinensis</name>
    <dbReference type="NCBI Taxonomy" id="1130410"/>
    <lineage>
        <taxon>Eukaryota</taxon>
        <taxon>Fungi</taxon>
        <taxon>Dikarya</taxon>
        <taxon>Ascomycota</taxon>
        <taxon>Pezizomycotina</taxon>
        <taxon>Dothideomycetes</taxon>
        <taxon>Dothideomycetes incertae sedis</taxon>
        <taxon>Botryosphaeriales</taxon>
        <taxon>Phyllostictaceae</taxon>
        <taxon>Phyllosticta</taxon>
    </lineage>
</organism>
<evidence type="ECO:0000313" key="3">
    <source>
        <dbReference type="EMBL" id="KAK8155974.1"/>
    </source>
</evidence>
<name>A0ABR1XIT0_9PEZI</name>
<accession>A0ABR1XIT0</accession>
<evidence type="ECO:0008006" key="5">
    <source>
        <dbReference type="Google" id="ProtNLM"/>
    </source>
</evidence>
<feature type="chain" id="PRO_5047405398" description="Secreted protein" evidence="2">
    <location>
        <begin position="27"/>
        <end position="270"/>
    </location>
</feature>
<gene>
    <name evidence="3" type="ORF">IWX90DRAFT_418397</name>
</gene>
<protein>
    <recommendedName>
        <fullName evidence="5">Secreted protein</fullName>
    </recommendedName>
</protein>
<proteinExistence type="predicted"/>
<comment type="caution">
    <text evidence="3">The sequence shown here is derived from an EMBL/GenBank/DDBJ whole genome shotgun (WGS) entry which is preliminary data.</text>
</comment>
<sequence length="270" mass="29509">MAMHRVSAISFVLALAAVLLGTKVFGAPTGEGTYFARLLTCLATRPCGTLPVPRPQVWATGILVYMRVQVPSALFNSPTVGSATAGLLKNSISWRDYSPRACSSLSDRSFIFRLNLLSRCIVPELLILPRIRRNLPLVSQFALTSVVRPQLTENALANSPLQSKHTQNVHLEARDTPQSGPNFEPVQDKPLLVPRAPVPEADADANADADAEADPDIWSHPDQNCPDPRDAGLDLGWPIISCEDGRRKRFLKKDPDADLDSLDDDLAERV</sequence>
<feature type="region of interest" description="Disordered" evidence="1">
    <location>
        <begin position="201"/>
        <end position="237"/>
    </location>
</feature>
<feature type="signal peptide" evidence="2">
    <location>
        <begin position="1"/>
        <end position="26"/>
    </location>
</feature>
<dbReference type="EMBL" id="JBBWUH010000010">
    <property type="protein sequence ID" value="KAK8155974.1"/>
    <property type="molecule type" value="Genomic_DNA"/>
</dbReference>
<evidence type="ECO:0000256" key="2">
    <source>
        <dbReference type="SAM" id="SignalP"/>
    </source>
</evidence>
<dbReference type="Proteomes" id="UP001456524">
    <property type="component" value="Unassembled WGS sequence"/>
</dbReference>
<reference evidence="3 4" key="1">
    <citation type="journal article" date="2022" name="G3 (Bethesda)">
        <title>Enemy or ally: a genomic approach to elucidate the lifestyle of Phyllosticta citrichinaensis.</title>
        <authorList>
            <person name="Buijs V.A."/>
            <person name="Groenewald J.Z."/>
            <person name="Haridas S."/>
            <person name="LaButti K.M."/>
            <person name="Lipzen A."/>
            <person name="Martin F.M."/>
            <person name="Barry K."/>
            <person name="Grigoriev I.V."/>
            <person name="Crous P.W."/>
            <person name="Seidl M.F."/>
        </authorList>
    </citation>
    <scope>NUCLEOTIDE SEQUENCE [LARGE SCALE GENOMIC DNA]</scope>
    <source>
        <strain evidence="3 4">CBS 129764</strain>
    </source>
</reference>
<keyword evidence="4" id="KW-1185">Reference proteome</keyword>
<evidence type="ECO:0000313" key="4">
    <source>
        <dbReference type="Proteomes" id="UP001456524"/>
    </source>
</evidence>
<evidence type="ECO:0000256" key="1">
    <source>
        <dbReference type="SAM" id="MobiDB-lite"/>
    </source>
</evidence>